<proteinExistence type="predicted"/>
<dbReference type="Proteomes" id="UP001054252">
    <property type="component" value="Unassembled WGS sequence"/>
</dbReference>
<keyword evidence="1" id="KW-0472">Membrane</keyword>
<dbReference type="AlphaFoldDB" id="A0AAV5L638"/>
<keyword evidence="1" id="KW-1133">Transmembrane helix</keyword>
<dbReference type="EMBL" id="BPVZ01000096">
    <property type="protein sequence ID" value="GKV32568.1"/>
    <property type="molecule type" value="Genomic_DNA"/>
</dbReference>
<gene>
    <name evidence="2" type="ORF">SLEP1_g41163</name>
</gene>
<feature type="transmembrane region" description="Helical" evidence="1">
    <location>
        <begin position="75"/>
        <end position="97"/>
    </location>
</feature>
<accession>A0AAV5L638</accession>
<keyword evidence="3" id="KW-1185">Reference proteome</keyword>
<organism evidence="2 3">
    <name type="scientific">Rubroshorea leprosula</name>
    <dbReference type="NCBI Taxonomy" id="152421"/>
    <lineage>
        <taxon>Eukaryota</taxon>
        <taxon>Viridiplantae</taxon>
        <taxon>Streptophyta</taxon>
        <taxon>Embryophyta</taxon>
        <taxon>Tracheophyta</taxon>
        <taxon>Spermatophyta</taxon>
        <taxon>Magnoliopsida</taxon>
        <taxon>eudicotyledons</taxon>
        <taxon>Gunneridae</taxon>
        <taxon>Pentapetalae</taxon>
        <taxon>rosids</taxon>
        <taxon>malvids</taxon>
        <taxon>Malvales</taxon>
        <taxon>Dipterocarpaceae</taxon>
        <taxon>Rubroshorea</taxon>
    </lineage>
</organism>
<sequence length="167" mass="18697">MVSKVQRRKPLSFPRFDQTQPIKEVGFPSDCRGMNVAATLVSMTWKHLLTDSLIDLAEHFEENDEYLSGSGFCNYFFAVACCSVYPVVYGFEYLFVLSFNEIKEGMMCVLNIGIDIEAEEKVGMAVEVEEEISAVTLQHSIATMTPPLNLEGQGRQIAVFIAIFCVC</sequence>
<evidence type="ECO:0000313" key="2">
    <source>
        <dbReference type="EMBL" id="GKV32568.1"/>
    </source>
</evidence>
<name>A0AAV5L638_9ROSI</name>
<protein>
    <submittedName>
        <fullName evidence="2">Uncharacterized protein</fullName>
    </submittedName>
</protein>
<comment type="caution">
    <text evidence="2">The sequence shown here is derived from an EMBL/GenBank/DDBJ whole genome shotgun (WGS) entry which is preliminary data.</text>
</comment>
<evidence type="ECO:0000256" key="1">
    <source>
        <dbReference type="SAM" id="Phobius"/>
    </source>
</evidence>
<keyword evidence="1" id="KW-0812">Transmembrane</keyword>
<reference evidence="2 3" key="1">
    <citation type="journal article" date="2021" name="Commun. Biol.">
        <title>The genome of Shorea leprosula (Dipterocarpaceae) highlights the ecological relevance of drought in aseasonal tropical rainforests.</title>
        <authorList>
            <person name="Ng K.K.S."/>
            <person name="Kobayashi M.J."/>
            <person name="Fawcett J.A."/>
            <person name="Hatakeyama M."/>
            <person name="Paape T."/>
            <person name="Ng C.H."/>
            <person name="Ang C.C."/>
            <person name="Tnah L.H."/>
            <person name="Lee C.T."/>
            <person name="Nishiyama T."/>
            <person name="Sese J."/>
            <person name="O'Brien M.J."/>
            <person name="Copetti D."/>
            <person name="Mohd Noor M.I."/>
            <person name="Ong R.C."/>
            <person name="Putra M."/>
            <person name="Sireger I.Z."/>
            <person name="Indrioko S."/>
            <person name="Kosugi Y."/>
            <person name="Izuno A."/>
            <person name="Isagi Y."/>
            <person name="Lee S.L."/>
            <person name="Shimizu K.K."/>
        </authorList>
    </citation>
    <scope>NUCLEOTIDE SEQUENCE [LARGE SCALE GENOMIC DNA]</scope>
    <source>
        <strain evidence="2">214</strain>
    </source>
</reference>
<evidence type="ECO:0000313" key="3">
    <source>
        <dbReference type="Proteomes" id="UP001054252"/>
    </source>
</evidence>